<keyword evidence="2" id="KW-0677">Repeat</keyword>
<evidence type="ECO:0000256" key="3">
    <source>
        <dbReference type="ARBA" id="ARBA00022803"/>
    </source>
</evidence>
<keyword evidence="4" id="KW-0697">Rotamase</keyword>
<dbReference type="GO" id="GO:0003755">
    <property type="term" value="F:peptidyl-prolyl cis-trans isomerase activity"/>
    <property type="evidence" value="ECO:0007669"/>
    <property type="project" value="UniProtKB-KW"/>
</dbReference>
<comment type="caution">
    <text evidence="7">The sequence shown here is derived from an EMBL/GenBank/DDBJ whole genome shotgun (WGS) entry which is preliminary data.</text>
</comment>
<dbReference type="Gene3D" id="3.10.50.40">
    <property type="match status" value="1"/>
</dbReference>
<dbReference type="Gene3D" id="1.25.40.10">
    <property type="entry name" value="Tetratricopeptide repeat domain"/>
    <property type="match status" value="1"/>
</dbReference>
<dbReference type="PANTHER" id="PTHR46674:SF1">
    <property type="entry name" value="INACTIVE PEPTIDYL-PROLYL CIS-TRANS ISOMERASE FKBP6"/>
    <property type="match status" value="1"/>
</dbReference>
<dbReference type="OrthoDB" id="8116123at2759"/>
<comment type="catalytic activity">
    <reaction evidence="4">
        <text>[protein]-peptidylproline (omega=180) = [protein]-peptidylproline (omega=0)</text>
        <dbReference type="Rhea" id="RHEA:16237"/>
        <dbReference type="Rhea" id="RHEA-COMP:10747"/>
        <dbReference type="Rhea" id="RHEA-COMP:10748"/>
        <dbReference type="ChEBI" id="CHEBI:83833"/>
        <dbReference type="ChEBI" id="CHEBI:83834"/>
        <dbReference type="EC" id="5.2.1.8"/>
    </reaction>
</comment>
<dbReference type="InterPro" id="IPR042282">
    <property type="entry name" value="FKBP6/shu"/>
</dbReference>
<comment type="similarity">
    <text evidence="1">Belongs to the FKBP6 family.</text>
</comment>
<protein>
    <recommendedName>
        <fullName evidence="4">peptidylprolyl isomerase</fullName>
        <ecNumber evidence="4">5.2.1.8</ecNumber>
    </recommendedName>
</protein>
<evidence type="ECO:0000256" key="5">
    <source>
        <dbReference type="SAM" id="MobiDB-lite"/>
    </source>
</evidence>
<gene>
    <name evidence="7" type="primary">Fkbp6</name>
    <name evidence="7" type="ORF">HIMHIM_R05682</name>
</gene>
<evidence type="ECO:0000313" key="8">
    <source>
        <dbReference type="Proteomes" id="UP000571567"/>
    </source>
</evidence>
<name>A0A7L1LIQ7_HIMHI</name>
<dbReference type="GO" id="GO:0005737">
    <property type="term" value="C:cytoplasm"/>
    <property type="evidence" value="ECO:0007669"/>
    <property type="project" value="TreeGrafter"/>
</dbReference>
<keyword evidence="8" id="KW-1185">Reference proteome</keyword>
<keyword evidence="3" id="KW-0802">TPR repeat</keyword>
<dbReference type="EMBL" id="VXBK01010396">
    <property type="protein sequence ID" value="NXN74888.1"/>
    <property type="molecule type" value="Genomic_DNA"/>
</dbReference>
<dbReference type="PANTHER" id="PTHR46674">
    <property type="entry name" value="INACTIVE PEPTIDYL-PROLYL CIS-TRANS ISOMERASE FKBP6"/>
    <property type="match status" value="1"/>
</dbReference>
<dbReference type="EC" id="5.2.1.8" evidence="4"/>
<evidence type="ECO:0000256" key="1">
    <source>
        <dbReference type="ARBA" id="ARBA00009648"/>
    </source>
</evidence>
<dbReference type="SUPFAM" id="SSF54534">
    <property type="entry name" value="FKBP-like"/>
    <property type="match status" value="1"/>
</dbReference>
<dbReference type="InterPro" id="IPR019734">
    <property type="entry name" value="TPR_rpt"/>
</dbReference>
<dbReference type="GO" id="GO:0034587">
    <property type="term" value="P:piRNA processing"/>
    <property type="evidence" value="ECO:0007669"/>
    <property type="project" value="TreeGrafter"/>
</dbReference>
<dbReference type="InterPro" id="IPR001179">
    <property type="entry name" value="PPIase_FKBP_dom"/>
</dbReference>
<dbReference type="GO" id="GO:0007283">
    <property type="term" value="P:spermatogenesis"/>
    <property type="evidence" value="ECO:0007669"/>
    <property type="project" value="TreeGrafter"/>
</dbReference>
<dbReference type="PROSITE" id="PS50059">
    <property type="entry name" value="FKBP_PPIASE"/>
    <property type="match status" value="1"/>
</dbReference>
<dbReference type="GO" id="GO:0051879">
    <property type="term" value="F:Hsp90 protein binding"/>
    <property type="evidence" value="ECO:0007669"/>
    <property type="project" value="TreeGrafter"/>
</dbReference>
<organism evidence="7 8">
    <name type="scientific">Himantopus himantopus</name>
    <name type="common">Black-winged stilt</name>
    <name type="synonym">Charadrius himantopus</name>
    <dbReference type="NCBI Taxonomy" id="225398"/>
    <lineage>
        <taxon>Eukaryota</taxon>
        <taxon>Metazoa</taxon>
        <taxon>Chordata</taxon>
        <taxon>Craniata</taxon>
        <taxon>Vertebrata</taxon>
        <taxon>Euteleostomi</taxon>
        <taxon>Archelosauria</taxon>
        <taxon>Archosauria</taxon>
        <taxon>Dinosauria</taxon>
        <taxon>Saurischia</taxon>
        <taxon>Theropoda</taxon>
        <taxon>Coelurosauria</taxon>
        <taxon>Aves</taxon>
        <taxon>Neognathae</taxon>
        <taxon>Neoaves</taxon>
        <taxon>Charadriiformes</taxon>
        <taxon>Recurvirostridae</taxon>
        <taxon>Himantopus</taxon>
    </lineage>
</organism>
<dbReference type="Pfam" id="PF00254">
    <property type="entry name" value="FKBP_C"/>
    <property type="match status" value="1"/>
</dbReference>
<evidence type="ECO:0000256" key="4">
    <source>
        <dbReference type="PROSITE-ProRule" id="PRU00277"/>
    </source>
</evidence>
<feature type="region of interest" description="Disordered" evidence="5">
    <location>
        <begin position="1"/>
        <end position="27"/>
    </location>
</feature>
<feature type="non-terminal residue" evidence="7">
    <location>
        <position position="1"/>
    </location>
</feature>
<accession>A0A7L1LIQ7</accession>
<feature type="domain" description="PPIase FKBP-type" evidence="6">
    <location>
        <begin position="64"/>
        <end position="153"/>
    </location>
</feature>
<dbReference type="Proteomes" id="UP000571567">
    <property type="component" value="Unassembled WGS sequence"/>
</dbReference>
<proteinExistence type="inferred from homology"/>
<dbReference type="InterPro" id="IPR046357">
    <property type="entry name" value="PPIase_dom_sf"/>
</dbReference>
<sequence>RGGAAGEAGARPEPEGRPRPVGQTPAMSPFQCLARVRGLQDVSSDGGVRKEVLRPGSGQAVPPAASVAVKYSGYLEHRDEPFCTNGYSKSPRLMKLGKDITLVGLEIGLLTMKKGEVARFVFTPDYAYGRQGCPPLIPPNATVMFEVEVLDFLDSDESDTFFELTAEQQDTFPLQKVLKVADTEREFGNYLYRKQHFEGAKDRYKRAFSILHRSPSNEAEQCQINASKLLVLLNLSLTYLKLERPARALIYGKKALEIDQRNAKALFRCGQACLCMTEYEKARDFLVRAQHIQPFNQDINNELKKLA</sequence>
<evidence type="ECO:0000256" key="2">
    <source>
        <dbReference type="ARBA" id="ARBA00022737"/>
    </source>
</evidence>
<dbReference type="SMART" id="SM00028">
    <property type="entry name" value="TPR"/>
    <property type="match status" value="3"/>
</dbReference>
<reference evidence="7 8" key="1">
    <citation type="submission" date="2019-09" db="EMBL/GenBank/DDBJ databases">
        <title>Bird 10,000 Genomes (B10K) Project - Family phase.</title>
        <authorList>
            <person name="Zhang G."/>
        </authorList>
    </citation>
    <scope>NUCLEOTIDE SEQUENCE [LARGE SCALE GENOMIC DNA]</scope>
    <source>
        <strain evidence="7">B10K-DU-002-13</strain>
        <tissue evidence="7">Muscle</tissue>
    </source>
</reference>
<keyword evidence="4 7" id="KW-0413">Isomerase</keyword>
<evidence type="ECO:0000313" key="7">
    <source>
        <dbReference type="EMBL" id="NXN74888.1"/>
    </source>
</evidence>
<feature type="non-terminal residue" evidence="7">
    <location>
        <position position="307"/>
    </location>
</feature>
<dbReference type="SUPFAM" id="SSF48452">
    <property type="entry name" value="TPR-like"/>
    <property type="match status" value="1"/>
</dbReference>
<dbReference type="InterPro" id="IPR011990">
    <property type="entry name" value="TPR-like_helical_dom_sf"/>
</dbReference>
<evidence type="ECO:0000259" key="6">
    <source>
        <dbReference type="PROSITE" id="PS50059"/>
    </source>
</evidence>
<dbReference type="AlphaFoldDB" id="A0A7L1LIQ7"/>